<keyword evidence="7" id="KW-1185">Reference proteome</keyword>
<keyword evidence="1 5" id="KW-0812">Transmembrane</keyword>
<dbReference type="Proteomes" id="UP001050691">
    <property type="component" value="Unassembled WGS sequence"/>
</dbReference>
<evidence type="ECO:0000256" key="4">
    <source>
        <dbReference type="SAM" id="MobiDB-lite"/>
    </source>
</evidence>
<evidence type="ECO:0000313" key="7">
    <source>
        <dbReference type="Proteomes" id="UP001050691"/>
    </source>
</evidence>
<feature type="transmembrane region" description="Helical" evidence="5">
    <location>
        <begin position="184"/>
        <end position="202"/>
    </location>
</feature>
<dbReference type="InterPro" id="IPR028143">
    <property type="entry name" value="Get2/sif1"/>
</dbReference>
<reference evidence="6" key="1">
    <citation type="submission" date="2021-10" db="EMBL/GenBank/DDBJ databases">
        <title>De novo Genome Assembly of Clathrus columnatus (Basidiomycota, Fungi) Using Illumina and Nanopore Sequence Data.</title>
        <authorList>
            <person name="Ogiso-Tanaka E."/>
            <person name="Itagaki H."/>
            <person name="Hosoya T."/>
            <person name="Hosaka K."/>
        </authorList>
    </citation>
    <scope>NUCLEOTIDE SEQUENCE</scope>
    <source>
        <strain evidence="6">MO-923</strain>
    </source>
</reference>
<feature type="compositionally biased region" description="Low complexity" evidence="4">
    <location>
        <begin position="136"/>
        <end position="148"/>
    </location>
</feature>
<name>A0AAV5AGS8_9AGAM</name>
<organism evidence="6 7">
    <name type="scientific">Clathrus columnatus</name>
    <dbReference type="NCBI Taxonomy" id="1419009"/>
    <lineage>
        <taxon>Eukaryota</taxon>
        <taxon>Fungi</taxon>
        <taxon>Dikarya</taxon>
        <taxon>Basidiomycota</taxon>
        <taxon>Agaricomycotina</taxon>
        <taxon>Agaricomycetes</taxon>
        <taxon>Phallomycetidae</taxon>
        <taxon>Phallales</taxon>
        <taxon>Clathraceae</taxon>
        <taxon>Clathrus</taxon>
    </lineage>
</organism>
<dbReference type="PANTHER" id="PTHR28263:SF1">
    <property type="entry name" value="GOLGI TO ER TRAFFIC PROTEIN 2"/>
    <property type="match status" value="1"/>
</dbReference>
<dbReference type="GO" id="GO:0006890">
    <property type="term" value="P:retrograde vesicle-mediated transport, Golgi to endoplasmic reticulum"/>
    <property type="evidence" value="ECO:0007669"/>
    <property type="project" value="TreeGrafter"/>
</dbReference>
<evidence type="ECO:0000256" key="3">
    <source>
        <dbReference type="ARBA" id="ARBA00023136"/>
    </source>
</evidence>
<comment type="caution">
    <text evidence="6">The sequence shown here is derived from an EMBL/GenBank/DDBJ whole genome shotgun (WGS) entry which is preliminary data.</text>
</comment>
<evidence type="ECO:0000256" key="5">
    <source>
        <dbReference type="SAM" id="Phobius"/>
    </source>
</evidence>
<proteinExistence type="predicted"/>
<dbReference type="AlphaFoldDB" id="A0AAV5AGS8"/>
<dbReference type="EMBL" id="BPWL01000009">
    <property type="protein sequence ID" value="GJJ13847.1"/>
    <property type="molecule type" value="Genomic_DNA"/>
</dbReference>
<sequence>MAAARAAARRQAILNARGDRLAKLTSSARGEDPGGVYAQDIQAAATSNLKNFVGEETILPPPPPSVPVTPEKPATVAEIPSSNTSRATRTPKSVSSAPREQTPEWTPQQQEELMRAFLNADMTNSSQPPLPRLPSALNSDQQSQQQSADDVLAQLFSSLNGSADKLFQHVETAPPPTRTLGQRLIPILHLLSMIGLVIWFSVFREPEQVRLNVESVGVKGIEVESHFGWKRWGRLASMKPDGDMWSVPTLPAFFWAFTTIELALHSLRLISKPVRVSMFFFHCYYDVNMTKLDSISSAIPPRTRAPPYTRAWT</sequence>
<gene>
    <name evidence="6" type="ORF">Clacol_008104</name>
</gene>
<feature type="region of interest" description="Disordered" evidence="4">
    <location>
        <begin position="122"/>
        <end position="148"/>
    </location>
</feature>
<evidence type="ECO:0000256" key="2">
    <source>
        <dbReference type="ARBA" id="ARBA00022989"/>
    </source>
</evidence>
<keyword evidence="3 5" id="KW-0472">Membrane</keyword>
<accession>A0AAV5AGS8</accession>
<feature type="region of interest" description="Disordered" evidence="4">
    <location>
        <begin position="54"/>
        <end position="108"/>
    </location>
</feature>
<dbReference type="PANTHER" id="PTHR28263">
    <property type="entry name" value="GOLGI TO ER TRAFFIC PROTEIN 2"/>
    <property type="match status" value="1"/>
</dbReference>
<keyword evidence="2 5" id="KW-1133">Transmembrane helix</keyword>
<feature type="compositionally biased region" description="Polar residues" evidence="4">
    <location>
        <begin position="80"/>
        <end position="99"/>
    </location>
</feature>
<protein>
    <submittedName>
        <fullName evidence="6">Uncharacterized protein</fullName>
    </submittedName>
</protein>
<evidence type="ECO:0000313" key="6">
    <source>
        <dbReference type="EMBL" id="GJJ13847.1"/>
    </source>
</evidence>
<evidence type="ECO:0000256" key="1">
    <source>
        <dbReference type="ARBA" id="ARBA00022692"/>
    </source>
</evidence>
<feature type="transmembrane region" description="Helical" evidence="5">
    <location>
        <begin position="252"/>
        <end position="270"/>
    </location>
</feature>